<dbReference type="InterPro" id="IPR038318">
    <property type="entry name" value="KdpD_sf"/>
</dbReference>
<keyword evidence="8 11" id="KW-1133">Transmembrane helix</keyword>
<dbReference type="GO" id="GO:0005524">
    <property type="term" value="F:ATP binding"/>
    <property type="evidence" value="ECO:0007669"/>
    <property type="project" value="UniProtKB-KW"/>
</dbReference>
<dbReference type="GO" id="GO:0000155">
    <property type="term" value="F:phosphorelay sensor kinase activity"/>
    <property type="evidence" value="ECO:0007669"/>
    <property type="project" value="InterPro"/>
</dbReference>
<comment type="subcellular location">
    <subcellularLocation>
        <location evidence="1">Membrane</location>
        <topology evidence="1">Multi-pass membrane protein</topology>
    </subcellularLocation>
</comment>
<evidence type="ECO:0000256" key="5">
    <source>
        <dbReference type="ARBA" id="ARBA00022741"/>
    </source>
</evidence>
<evidence type="ECO:0000256" key="11">
    <source>
        <dbReference type="SAM" id="Phobius"/>
    </source>
</evidence>
<dbReference type="CDD" id="cd01987">
    <property type="entry name" value="USP_KdpD-like"/>
    <property type="match status" value="1"/>
</dbReference>
<keyword evidence="15" id="KW-1185">Reference proteome</keyword>
<dbReference type="PANTHER" id="PTHR45569">
    <property type="entry name" value="SENSOR PROTEIN KDPD"/>
    <property type="match status" value="1"/>
</dbReference>
<evidence type="ECO:0000256" key="10">
    <source>
        <dbReference type="ARBA" id="ARBA00023136"/>
    </source>
</evidence>
<sequence length="488" mass="55346">MNDFDKRPDPNQLLEDIQTQQENHSGKLKIFFGYAAGVGKTYAMLDDAQEQYRMGKDVLVGYVEPHTRPETLELLKGLPSLAPKLVFYRNIELKEFDLDEALKRKPELILVDELAHTNAAGVRNLKRFQDVEELLNAGIDVYTTVNVQHIESLNDVIEGITGIRVKETVPDYIFNKADKVELIDIEPDELLRRFEDGKIYKPERVQTAMNHFFTRENLKLLREIAMRKAVDRISDENQNERLTTEKMANTKMLACIGPSPSSAKCIRWTARAAEAFHAKWVALYVESTDSEHLTPQQQKNLRENMDLAGKLGAEIVSLTGHDIAISVAEYAKLSGITNIVVGKSYNKRTLKNMFDMDFEDKLISLLPSIEVHIIPGATVRRDYKKPHKVIWKGKIEFSWIDCAKTAALLVVATLASLGLRMVGIGDQNVIMAYILSVLVISRNTKGHIWGIVASVASVLSFNFFFTEPLTRLMPFRQVILLPFLLCLW</sequence>
<keyword evidence="2" id="KW-0597">Phosphoprotein</keyword>
<keyword evidence="5" id="KW-0547">Nucleotide-binding</keyword>
<keyword evidence="7" id="KW-0067">ATP-binding</keyword>
<evidence type="ECO:0000256" key="3">
    <source>
        <dbReference type="ARBA" id="ARBA00022679"/>
    </source>
</evidence>
<evidence type="ECO:0000256" key="7">
    <source>
        <dbReference type="ARBA" id="ARBA00022840"/>
    </source>
</evidence>
<dbReference type="InterPro" id="IPR027417">
    <property type="entry name" value="P-loop_NTPase"/>
</dbReference>
<dbReference type="Proteomes" id="UP000297714">
    <property type="component" value="Unassembled WGS sequence"/>
</dbReference>
<gene>
    <name evidence="14" type="primary">kdpD_2</name>
    <name evidence="14" type="ORF">CAGA_12630</name>
</gene>
<dbReference type="InterPro" id="IPR003852">
    <property type="entry name" value="Sig_transdc_His_kinase_KdpD_N"/>
</dbReference>
<dbReference type="PANTHER" id="PTHR45569:SF1">
    <property type="entry name" value="SENSOR PROTEIN KDPD"/>
    <property type="match status" value="1"/>
</dbReference>
<feature type="domain" description="Sensor protein KdpD transmembrane" evidence="13">
    <location>
        <begin position="403"/>
        <end position="472"/>
    </location>
</feature>
<keyword evidence="4 11" id="KW-0812">Transmembrane</keyword>
<dbReference type="AlphaFoldDB" id="A0A4Z0YCU2"/>
<evidence type="ECO:0000256" key="9">
    <source>
        <dbReference type="ARBA" id="ARBA00023012"/>
    </source>
</evidence>
<evidence type="ECO:0000313" key="14">
    <source>
        <dbReference type="EMBL" id="TGJ76720.1"/>
    </source>
</evidence>
<dbReference type="EMBL" id="SRMQ01000004">
    <property type="protein sequence ID" value="TGJ76720.1"/>
    <property type="molecule type" value="Genomic_DNA"/>
</dbReference>
<comment type="caution">
    <text evidence="14">The sequence shown here is derived from an EMBL/GenBank/DDBJ whole genome shotgun (WGS) entry which is preliminary data.</text>
</comment>
<evidence type="ECO:0000256" key="2">
    <source>
        <dbReference type="ARBA" id="ARBA00022553"/>
    </source>
</evidence>
<feature type="domain" description="Signal transduction histidine kinase osmosensitive K+ channel sensor N-terminal" evidence="12">
    <location>
        <begin position="25"/>
        <end position="233"/>
    </location>
</feature>
<dbReference type="InterPro" id="IPR014729">
    <property type="entry name" value="Rossmann-like_a/b/a_fold"/>
</dbReference>
<dbReference type="GO" id="GO:0005886">
    <property type="term" value="C:plasma membrane"/>
    <property type="evidence" value="ECO:0007669"/>
    <property type="project" value="TreeGrafter"/>
</dbReference>
<evidence type="ECO:0000256" key="8">
    <source>
        <dbReference type="ARBA" id="ARBA00022989"/>
    </source>
</evidence>
<dbReference type="Gene3D" id="3.40.50.620">
    <property type="entry name" value="HUPs"/>
    <property type="match status" value="1"/>
</dbReference>
<dbReference type="Gene3D" id="3.40.50.300">
    <property type="entry name" value="P-loop containing nucleotide triphosphate hydrolases"/>
    <property type="match status" value="1"/>
</dbReference>
<dbReference type="InterPro" id="IPR052023">
    <property type="entry name" value="Histidine_kinase_KdpD"/>
</dbReference>
<evidence type="ECO:0000259" key="12">
    <source>
        <dbReference type="Pfam" id="PF02702"/>
    </source>
</evidence>
<name>A0A4Z0YCU2_9FIRM</name>
<evidence type="ECO:0000313" key="15">
    <source>
        <dbReference type="Proteomes" id="UP000297714"/>
    </source>
</evidence>
<accession>A0A4Z0YCU2</accession>
<dbReference type="EC" id="2.7.13.3" evidence="14"/>
<keyword evidence="6" id="KW-0418">Kinase</keyword>
<keyword evidence="3 14" id="KW-0808">Transferase</keyword>
<evidence type="ECO:0000256" key="4">
    <source>
        <dbReference type="ARBA" id="ARBA00022692"/>
    </source>
</evidence>
<dbReference type="Pfam" id="PF13493">
    <property type="entry name" value="DUF4118"/>
    <property type="match status" value="1"/>
</dbReference>
<dbReference type="InterPro" id="IPR025201">
    <property type="entry name" value="KdpD_TM"/>
</dbReference>
<organism evidence="14 15">
    <name type="scientific">Caproiciproducens galactitolivorans</name>
    <dbReference type="NCBI Taxonomy" id="642589"/>
    <lineage>
        <taxon>Bacteria</taxon>
        <taxon>Bacillati</taxon>
        <taxon>Bacillota</taxon>
        <taxon>Clostridia</taxon>
        <taxon>Eubacteriales</taxon>
        <taxon>Acutalibacteraceae</taxon>
        <taxon>Caproiciproducens</taxon>
    </lineage>
</organism>
<reference evidence="14 15" key="1">
    <citation type="submission" date="2019-04" db="EMBL/GenBank/DDBJ databases">
        <authorList>
            <person name="Poehlein A."/>
            <person name="Bengelsdorf F.R."/>
            <person name="Duerre P."/>
            <person name="Daniel R."/>
        </authorList>
    </citation>
    <scope>NUCLEOTIDE SEQUENCE [LARGE SCALE GENOMIC DNA]</scope>
    <source>
        <strain evidence="14 15">BS-1</strain>
    </source>
</reference>
<feature type="transmembrane region" description="Helical" evidence="11">
    <location>
        <begin position="446"/>
        <end position="465"/>
    </location>
</feature>
<protein>
    <submittedName>
        <fullName evidence="14">Sensor protein KdpD</fullName>
        <ecNumber evidence="14">2.7.13.3</ecNumber>
    </submittedName>
</protein>
<dbReference type="Pfam" id="PF02702">
    <property type="entry name" value="KdpD"/>
    <property type="match status" value="1"/>
</dbReference>
<keyword evidence="9" id="KW-0902">Two-component regulatory system</keyword>
<dbReference type="GO" id="GO:0005737">
    <property type="term" value="C:cytoplasm"/>
    <property type="evidence" value="ECO:0007669"/>
    <property type="project" value="UniProtKB-ARBA"/>
</dbReference>
<dbReference type="SUPFAM" id="SSF52402">
    <property type="entry name" value="Adenine nucleotide alpha hydrolases-like"/>
    <property type="match status" value="1"/>
</dbReference>
<keyword evidence="10 11" id="KW-0472">Membrane</keyword>
<proteinExistence type="predicted"/>
<dbReference type="Gene3D" id="1.20.120.620">
    <property type="entry name" value="Backbone structure of the membrane domain of e. Coli histidine kinase receptor kdpd"/>
    <property type="match status" value="1"/>
</dbReference>
<evidence type="ECO:0000256" key="1">
    <source>
        <dbReference type="ARBA" id="ARBA00004141"/>
    </source>
</evidence>
<evidence type="ECO:0000259" key="13">
    <source>
        <dbReference type="Pfam" id="PF13493"/>
    </source>
</evidence>
<evidence type="ECO:0000256" key="6">
    <source>
        <dbReference type="ARBA" id="ARBA00022777"/>
    </source>
</evidence>
<dbReference type="FunFam" id="3.40.50.300:FF:000483">
    <property type="entry name" value="Sensor histidine kinase KdpD"/>
    <property type="match status" value="1"/>
</dbReference>